<dbReference type="Proteomes" id="UP000583929">
    <property type="component" value="Unassembled WGS sequence"/>
</dbReference>
<evidence type="ECO:0008006" key="3">
    <source>
        <dbReference type="Google" id="ProtNLM"/>
    </source>
</evidence>
<comment type="caution">
    <text evidence="1">The sequence shown here is derived from an EMBL/GenBank/DDBJ whole genome shotgun (WGS) entry which is preliminary data.</text>
</comment>
<reference evidence="1 2" key="1">
    <citation type="journal article" date="2020" name="bioRxiv">
        <title>Sequence and annotation of 42 cannabis genomes reveals extensive copy number variation in cannabinoid synthesis and pathogen resistance genes.</title>
        <authorList>
            <person name="Mckernan K.J."/>
            <person name="Helbert Y."/>
            <person name="Kane L.T."/>
            <person name="Ebling H."/>
            <person name="Zhang L."/>
            <person name="Liu B."/>
            <person name="Eaton Z."/>
            <person name="Mclaughlin S."/>
            <person name="Kingan S."/>
            <person name="Baybayan P."/>
            <person name="Concepcion G."/>
            <person name="Jordan M."/>
            <person name="Riva A."/>
            <person name="Barbazuk W."/>
            <person name="Harkins T."/>
        </authorList>
    </citation>
    <scope>NUCLEOTIDE SEQUENCE [LARGE SCALE GENOMIC DNA]</scope>
    <source>
        <strain evidence="2">cv. Jamaican Lion 4</strain>
        <tissue evidence="1">Leaf</tissue>
    </source>
</reference>
<sequence length="432" mass="48808">METLTLSLEQNEEVGKEFVKQSVVGRITSRRCIFNGLLRPTFDAEANVNGQKVDLCGYGYKPIWVRVYDVPPHFFTDKNATGIANKIGTVVSIDRRWRNGFLTVDYIRVRVEIHLSRPLLVGLFLPMEEGVSLWCYFKYENLPCIFFKWALNLEHEVANNEVVVEELARAPILIVMAEELEPLGQGLNFEPALVRIPHGKERIRTEVEVALSKTLDRGTRLQLRKDRVVGVNSSCSILDEEDVVAIGVEGPLDSQVAHLAMVFKGSLDSNAKAVMKRSRSKIKDDMNWKGDKVDQESNISEGDTNDAKDEAVNSLRSLIRSINPDMVCLMETKKVSEDMEGIWQRLGFNEGVACSSIGASGISNLGWGVRLCSTKKRKSIGILDGYRRNGERFHDVVEADRRCERSFEPKRQNWGEYLFTEAEGQGLPKFYV</sequence>
<dbReference type="PANTHER" id="PTHR31286">
    <property type="entry name" value="GLYCINE-RICH CELL WALL STRUCTURAL PROTEIN 1.8-LIKE"/>
    <property type="match status" value="1"/>
</dbReference>
<evidence type="ECO:0000313" key="1">
    <source>
        <dbReference type="EMBL" id="KAF4365361.1"/>
    </source>
</evidence>
<proteinExistence type="predicted"/>
<protein>
    <recommendedName>
        <fullName evidence="3">DUF4283 domain-containing protein</fullName>
    </recommendedName>
</protein>
<dbReference type="AlphaFoldDB" id="A0A7J6F3U0"/>
<dbReference type="InterPro" id="IPR040256">
    <property type="entry name" value="At4g02000-like"/>
</dbReference>
<dbReference type="PANTHER" id="PTHR31286:SF167">
    <property type="entry name" value="OS09G0268800 PROTEIN"/>
    <property type="match status" value="1"/>
</dbReference>
<dbReference type="EMBL" id="JAATIQ010000274">
    <property type="protein sequence ID" value="KAF4365361.1"/>
    <property type="molecule type" value="Genomic_DNA"/>
</dbReference>
<name>A0A7J6F3U0_CANSA</name>
<evidence type="ECO:0000313" key="2">
    <source>
        <dbReference type="Proteomes" id="UP000583929"/>
    </source>
</evidence>
<gene>
    <name evidence="1" type="ORF">G4B88_017357</name>
</gene>
<accession>A0A7J6F3U0</accession>
<organism evidence="1 2">
    <name type="scientific">Cannabis sativa</name>
    <name type="common">Hemp</name>
    <name type="synonym">Marijuana</name>
    <dbReference type="NCBI Taxonomy" id="3483"/>
    <lineage>
        <taxon>Eukaryota</taxon>
        <taxon>Viridiplantae</taxon>
        <taxon>Streptophyta</taxon>
        <taxon>Embryophyta</taxon>
        <taxon>Tracheophyta</taxon>
        <taxon>Spermatophyta</taxon>
        <taxon>Magnoliopsida</taxon>
        <taxon>eudicotyledons</taxon>
        <taxon>Gunneridae</taxon>
        <taxon>Pentapetalae</taxon>
        <taxon>rosids</taxon>
        <taxon>fabids</taxon>
        <taxon>Rosales</taxon>
        <taxon>Cannabaceae</taxon>
        <taxon>Cannabis</taxon>
    </lineage>
</organism>
<keyword evidence="2" id="KW-1185">Reference proteome</keyword>